<comment type="caution">
    <text evidence="2">The sequence shown here is derived from an EMBL/GenBank/DDBJ whole genome shotgun (WGS) entry which is preliminary data.</text>
</comment>
<dbReference type="RefSeq" id="WP_220656921.1">
    <property type="nucleotide sequence ID" value="NZ_BAAAII010000011.1"/>
</dbReference>
<dbReference type="EMBL" id="JAUTIX010000001">
    <property type="protein sequence ID" value="MDP0397120.1"/>
    <property type="molecule type" value="Genomic_DNA"/>
</dbReference>
<dbReference type="InterPro" id="IPR052712">
    <property type="entry name" value="Acid_resist_chaperone_HdeD"/>
</dbReference>
<organism evidence="2 3">
    <name type="scientific">Tsukamurella strandjordii</name>
    <dbReference type="NCBI Taxonomy" id="147577"/>
    <lineage>
        <taxon>Bacteria</taxon>
        <taxon>Bacillati</taxon>
        <taxon>Actinomycetota</taxon>
        <taxon>Actinomycetes</taxon>
        <taxon>Mycobacteriales</taxon>
        <taxon>Tsukamurellaceae</taxon>
        <taxon>Tsukamurella</taxon>
    </lineage>
</organism>
<feature type="transmembrane region" description="Helical" evidence="1">
    <location>
        <begin position="36"/>
        <end position="58"/>
    </location>
</feature>
<keyword evidence="1" id="KW-1133">Transmembrane helix</keyword>
<evidence type="ECO:0000256" key="1">
    <source>
        <dbReference type="SAM" id="Phobius"/>
    </source>
</evidence>
<protein>
    <submittedName>
        <fullName evidence="2">DUF308 domain-containing protein</fullName>
    </submittedName>
</protein>
<reference evidence="2" key="1">
    <citation type="submission" date="2023-08" db="EMBL/GenBank/DDBJ databases">
        <title>The draft genome of Tsukamurella strandjordii strain 050030.</title>
        <authorList>
            <person name="Zhao F."/>
            <person name="Feng Y."/>
            <person name="Zong Z."/>
        </authorList>
    </citation>
    <scope>NUCLEOTIDE SEQUENCE</scope>
    <source>
        <strain evidence="2">050030</strain>
    </source>
</reference>
<dbReference type="Proteomes" id="UP001178281">
    <property type="component" value="Unassembled WGS sequence"/>
</dbReference>
<feature type="transmembrane region" description="Helical" evidence="1">
    <location>
        <begin position="121"/>
        <end position="142"/>
    </location>
</feature>
<feature type="transmembrane region" description="Helical" evidence="1">
    <location>
        <begin position="97"/>
        <end position="115"/>
    </location>
</feature>
<keyword evidence="1" id="KW-0472">Membrane</keyword>
<dbReference type="AlphaFoldDB" id="A0AA90N919"/>
<evidence type="ECO:0000313" key="3">
    <source>
        <dbReference type="Proteomes" id="UP001178281"/>
    </source>
</evidence>
<proteinExistence type="predicted"/>
<dbReference type="Pfam" id="PF03729">
    <property type="entry name" value="DUF308"/>
    <property type="match status" value="2"/>
</dbReference>
<keyword evidence="1" id="KW-0812">Transmembrane</keyword>
<sequence>MTTDTTSSSSAPQDPQPRHSLVDEVRGYASDVVTKVWQSVLGIGIVAIILGAVILAWPSPTLRVVGVLFAIYLLLIGILQLYTVFGPIKSESNWWRFLTFVSGALSIVLSVLAFRSEGDSLVMLAIWIGVGWLIQGIVGFAVGLDLPNGTPHRVLGIFASILFTIAGVIVVIYPYDAIAPLTYGTGIALIIIGLVEVVHAFQIRSSANKAIPQV</sequence>
<feature type="transmembrane region" description="Helical" evidence="1">
    <location>
        <begin position="154"/>
        <end position="175"/>
    </location>
</feature>
<name>A0AA90N919_9ACTN</name>
<dbReference type="PANTHER" id="PTHR34989">
    <property type="entry name" value="PROTEIN HDED"/>
    <property type="match status" value="1"/>
</dbReference>
<gene>
    <name evidence="2" type="ORF">Q7X28_04195</name>
</gene>
<dbReference type="PANTHER" id="PTHR34989:SF1">
    <property type="entry name" value="PROTEIN HDED"/>
    <property type="match status" value="1"/>
</dbReference>
<accession>A0AA90N919</accession>
<dbReference type="InterPro" id="IPR005325">
    <property type="entry name" value="DUF308_memb"/>
</dbReference>
<feature type="transmembrane region" description="Helical" evidence="1">
    <location>
        <begin position="181"/>
        <end position="201"/>
    </location>
</feature>
<feature type="transmembrane region" description="Helical" evidence="1">
    <location>
        <begin position="64"/>
        <end position="85"/>
    </location>
</feature>
<dbReference type="GO" id="GO:0005886">
    <property type="term" value="C:plasma membrane"/>
    <property type="evidence" value="ECO:0007669"/>
    <property type="project" value="TreeGrafter"/>
</dbReference>
<keyword evidence="3" id="KW-1185">Reference proteome</keyword>
<evidence type="ECO:0000313" key="2">
    <source>
        <dbReference type="EMBL" id="MDP0397120.1"/>
    </source>
</evidence>